<feature type="region of interest" description="Disordered" evidence="1">
    <location>
        <begin position="194"/>
        <end position="234"/>
    </location>
</feature>
<dbReference type="Proteomes" id="UP000825729">
    <property type="component" value="Unassembled WGS sequence"/>
</dbReference>
<comment type="caution">
    <text evidence="2">The sequence shown here is derived from an EMBL/GenBank/DDBJ whole genome shotgun (WGS) entry which is preliminary data.</text>
</comment>
<gene>
    <name evidence="2" type="ORF">H6P81_021241</name>
</gene>
<protein>
    <submittedName>
        <fullName evidence="2">Uncharacterized protein</fullName>
    </submittedName>
</protein>
<sequence length="348" mass="37314">MSDLGAHRPVEGASRPVHTPGRTDRPTQGPTSELFNCNNLNIRYWAGITAAAGTGLALNGSSLKGFRLYSFQLPGLESPVLLFIVPTSRVGDWDQPGSILERPAAPQHSARSRVRLNTGRGASAVEQKLKAIRLRLRINQVHRGLPHSHGSMNTFVVRRSSTPAAPDCARPYPPRPRVRRRVSKGLYIKASCPFRGKNTKHQGNASDPTRPAGGPCGEGKTARRGGGSSDGKHHFQRMSSVHHFAAAPSVRRPMPGPCMASQQKSHKARLSKRIKIGRGAPSGPARGVKDQKKTSSWAKGSASPLGPFPACEKELKAIMQRGEGQMAFAALTLRGKPLPEALGATSPT</sequence>
<feature type="compositionally biased region" description="Basic and acidic residues" evidence="1">
    <location>
        <begin position="1"/>
        <end position="10"/>
    </location>
</feature>
<dbReference type="AlphaFoldDB" id="A0AAV7DTH6"/>
<feature type="region of interest" description="Disordered" evidence="1">
    <location>
        <begin position="1"/>
        <end position="32"/>
    </location>
</feature>
<proteinExistence type="predicted"/>
<organism evidence="2 3">
    <name type="scientific">Aristolochia fimbriata</name>
    <name type="common">White veined hardy Dutchman's pipe vine</name>
    <dbReference type="NCBI Taxonomy" id="158543"/>
    <lineage>
        <taxon>Eukaryota</taxon>
        <taxon>Viridiplantae</taxon>
        <taxon>Streptophyta</taxon>
        <taxon>Embryophyta</taxon>
        <taxon>Tracheophyta</taxon>
        <taxon>Spermatophyta</taxon>
        <taxon>Magnoliopsida</taxon>
        <taxon>Magnoliidae</taxon>
        <taxon>Piperales</taxon>
        <taxon>Aristolochiaceae</taxon>
        <taxon>Aristolochia</taxon>
    </lineage>
</organism>
<accession>A0AAV7DTH6</accession>
<feature type="region of interest" description="Disordered" evidence="1">
    <location>
        <begin position="277"/>
        <end position="305"/>
    </location>
</feature>
<evidence type="ECO:0000256" key="1">
    <source>
        <dbReference type="SAM" id="MobiDB-lite"/>
    </source>
</evidence>
<dbReference type="EMBL" id="JAINDJ010000010">
    <property type="protein sequence ID" value="KAG9438836.1"/>
    <property type="molecule type" value="Genomic_DNA"/>
</dbReference>
<reference evidence="2 3" key="1">
    <citation type="submission" date="2021-07" db="EMBL/GenBank/DDBJ databases">
        <title>The Aristolochia fimbriata genome: insights into angiosperm evolution, floral development and chemical biosynthesis.</title>
        <authorList>
            <person name="Jiao Y."/>
        </authorList>
    </citation>
    <scope>NUCLEOTIDE SEQUENCE [LARGE SCALE GENOMIC DNA]</scope>
    <source>
        <strain evidence="2">IBCAS-2021</strain>
        <tissue evidence="2">Leaf</tissue>
    </source>
</reference>
<name>A0AAV7DTH6_ARIFI</name>
<evidence type="ECO:0000313" key="3">
    <source>
        <dbReference type="Proteomes" id="UP000825729"/>
    </source>
</evidence>
<keyword evidence="3" id="KW-1185">Reference proteome</keyword>
<evidence type="ECO:0000313" key="2">
    <source>
        <dbReference type="EMBL" id="KAG9438836.1"/>
    </source>
</evidence>